<evidence type="ECO:0000313" key="6">
    <source>
        <dbReference type="RefSeq" id="XP_052132173.1"/>
    </source>
</evidence>
<dbReference type="AlphaFoldDB" id="A0A9C6XAE4"/>
<dbReference type="RefSeq" id="XP_052132171.1">
    <property type="nucleotide sequence ID" value="XM_052276211.1"/>
</dbReference>
<evidence type="ECO:0000313" key="4">
    <source>
        <dbReference type="RefSeq" id="XP_052132171.1"/>
    </source>
</evidence>
<dbReference type="RefSeq" id="XP_052132170.1">
    <property type="nucleotide sequence ID" value="XM_052276210.1"/>
</dbReference>
<name>A0A9C6XAE4_FRAOC</name>
<dbReference type="RefSeq" id="XP_052132174.1">
    <property type="nucleotide sequence ID" value="XM_052276214.1"/>
</dbReference>
<organism evidence="1 2">
    <name type="scientific">Frankliniella occidentalis</name>
    <name type="common">Western flower thrips</name>
    <name type="synonym">Euthrips occidentalis</name>
    <dbReference type="NCBI Taxonomy" id="133901"/>
    <lineage>
        <taxon>Eukaryota</taxon>
        <taxon>Metazoa</taxon>
        <taxon>Ecdysozoa</taxon>
        <taxon>Arthropoda</taxon>
        <taxon>Hexapoda</taxon>
        <taxon>Insecta</taxon>
        <taxon>Pterygota</taxon>
        <taxon>Neoptera</taxon>
        <taxon>Paraneoptera</taxon>
        <taxon>Thysanoptera</taxon>
        <taxon>Terebrantia</taxon>
        <taxon>Thripoidea</taxon>
        <taxon>Thripidae</taxon>
        <taxon>Frankliniella</taxon>
    </lineage>
</organism>
<dbReference type="KEGG" id="foc:127751918"/>
<gene>
    <name evidence="2 3 4 5 6 7" type="primary">LOC127751918</name>
</gene>
<keyword evidence="1" id="KW-1185">Reference proteome</keyword>
<dbReference type="RefSeq" id="XP_052132173.1">
    <property type="nucleotide sequence ID" value="XM_052276213.1"/>
</dbReference>
<dbReference type="RefSeq" id="XP_052132169.1">
    <property type="nucleotide sequence ID" value="XM_052276209.1"/>
</dbReference>
<protein>
    <submittedName>
        <fullName evidence="2 3">Uncharacterized protein LOC127751918 isoform X1</fullName>
    </submittedName>
</protein>
<dbReference type="RefSeq" id="XP_052132172.1">
    <property type="nucleotide sequence ID" value="XM_052276212.1"/>
</dbReference>
<reference evidence="2 3" key="1">
    <citation type="submission" date="2025-04" db="UniProtKB">
        <authorList>
            <consortium name="RefSeq"/>
        </authorList>
    </citation>
    <scope>IDENTIFICATION</scope>
    <source>
        <tissue evidence="2 3">Whole organism</tissue>
    </source>
</reference>
<evidence type="ECO:0000313" key="3">
    <source>
        <dbReference type="RefSeq" id="XP_052132170.1"/>
    </source>
</evidence>
<sequence length="783" mass="88919">MDFASDDGTDGTAAAELDICDLELNENDLEDEDIEIEDSSRKGSSSLNIAVKIQSKAAEFLAYVKDICKTTEIAIGRIVIEVDSLFKLYNDFLKTKLFELSDGDAVQKSDMESLFSLLDQQSLFEGVQTLYKREKYKKEKWSALIPKKVVLEWKRIVLHGRVREVPLHFGYYIDFLAQLEAVLQCDDILECLDSQKNVSASHLNSIIDGQSYQSHEVALKYPGALAFVFYVDDVNPGDTLSSYQISFRNYLWTLANIPPELRSSIRAINMFAIAKTEVAKMCNNKAFLSNFTLAMNRLSSDEGVTFIIKGKPRVFHGFCLCGVGDYPASGNIGGFKESSSKAKRPCRQCMILQPELSWKYDESEVVLRNKDSHERHLQALEGCEQVQQVDVEEEEEDVATAEENPSVFYGVNCRSPLLDLNYFDVTVSLPQDIMHLFLEGILSTGCRLLLHHAVRDRKLSLAAVNSFLINHDYGRFKSDKPSKIKPEHLNNGLRQTSSQILMLSFIVPFIVKGHCDRVKLNNFVLLLMIFGVCLSRQVTLDHALLIRNMVKDYLPQFNSLYPGSFVSKHHFLIHLPSQLVAFGPLPETWAMRFESYHAQLSRLHSILHNAKNSIFSLITRVCSKQALLLHLHKSNFLTGSVIEMKTLKINIPLADVPFKECILSCVRGISEESTVSELSSLKWYGSNLERESFINIQEDSFAVVTNIYAVNKEYVLIYRKLKTMCFSVDLNAFEVECPNVSSFAAMNISKNYNLSPEMHFKFEGREYIVMRQNSSPKYHLLRA</sequence>
<evidence type="ECO:0000313" key="7">
    <source>
        <dbReference type="RefSeq" id="XP_052132174.1"/>
    </source>
</evidence>
<accession>A0A9C6XAE4</accession>
<evidence type="ECO:0000313" key="2">
    <source>
        <dbReference type="RefSeq" id="XP_052132169.1"/>
    </source>
</evidence>
<evidence type="ECO:0000313" key="1">
    <source>
        <dbReference type="Proteomes" id="UP000504606"/>
    </source>
</evidence>
<evidence type="ECO:0000313" key="5">
    <source>
        <dbReference type="RefSeq" id="XP_052132172.1"/>
    </source>
</evidence>
<dbReference type="GeneID" id="127751918"/>
<proteinExistence type="predicted"/>
<dbReference type="PANTHER" id="PTHR46579">
    <property type="entry name" value="F5/8 TYPE C DOMAIN-CONTAINING PROTEIN-RELATED"/>
    <property type="match status" value="1"/>
</dbReference>
<dbReference type="PANTHER" id="PTHR46579:SF1">
    <property type="entry name" value="F5_8 TYPE C DOMAIN-CONTAINING PROTEIN"/>
    <property type="match status" value="1"/>
</dbReference>
<dbReference type="OrthoDB" id="7699125at2759"/>
<dbReference type="Proteomes" id="UP000504606">
    <property type="component" value="Unplaced"/>
</dbReference>